<protein>
    <submittedName>
        <fullName evidence="1">Uncharacterized protein</fullName>
    </submittedName>
</protein>
<name>A0AAN8HJA0_CHAGU</name>
<reference evidence="1 2" key="1">
    <citation type="journal article" date="2023" name="Mol. Biol. Evol.">
        <title>Genomics of Secondarily Temperate Adaptation in the Only Non-Antarctic Icefish.</title>
        <authorList>
            <person name="Rivera-Colon A.G."/>
            <person name="Rayamajhi N."/>
            <person name="Minhas B.F."/>
            <person name="Madrigal G."/>
            <person name="Bilyk K.T."/>
            <person name="Yoon V."/>
            <person name="Hune M."/>
            <person name="Gregory S."/>
            <person name="Cheng C.H.C."/>
            <person name="Catchen J.M."/>
        </authorList>
    </citation>
    <scope>NUCLEOTIDE SEQUENCE [LARGE SCALE GENOMIC DNA]</scope>
    <source>
        <tissue evidence="1">White muscle</tissue>
    </source>
</reference>
<dbReference type="EMBL" id="JAURVH010001526">
    <property type="protein sequence ID" value="KAK5917378.1"/>
    <property type="molecule type" value="Genomic_DNA"/>
</dbReference>
<accession>A0AAN8HJA0</accession>
<gene>
    <name evidence="1" type="ORF">CgunFtcFv8_012272</name>
</gene>
<comment type="caution">
    <text evidence="1">The sequence shown here is derived from an EMBL/GenBank/DDBJ whole genome shotgun (WGS) entry which is preliminary data.</text>
</comment>
<sequence>MRPPPAALPSLIDLDLQRPHPLLCVTAQSHPPPASHCECRAGEEVLTLSLKIQSDADPPTPSSGPAILRV</sequence>
<evidence type="ECO:0000313" key="2">
    <source>
        <dbReference type="Proteomes" id="UP001331515"/>
    </source>
</evidence>
<dbReference type="AlphaFoldDB" id="A0AAN8HJA0"/>
<evidence type="ECO:0000313" key="1">
    <source>
        <dbReference type="EMBL" id="KAK5917378.1"/>
    </source>
</evidence>
<dbReference type="Proteomes" id="UP001331515">
    <property type="component" value="Unassembled WGS sequence"/>
</dbReference>
<keyword evidence="2" id="KW-1185">Reference proteome</keyword>
<organism evidence="1 2">
    <name type="scientific">Champsocephalus gunnari</name>
    <name type="common">Mackerel icefish</name>
    <dbReference type="NCBI Taxonomy" id="52237"/>
    <lineage>
        <taxon>Eukaryota</taxon>
        <taxon>Metazoa</taxon>
        <taxon>Chordata</taxon>
        <taxon>Craniata</taxon>
        <taxon>Vertebrata</taxon>
        <taxon>Euteleostomi</taxon>
        <taxon>Actinopterygii</taxon>
        <taxon>Neopterygii</taxon>
        <taxon>Teleostei</taxon>
        <taxon>Neoteleostei</taxon>
        <taxon>Acanthomorphata</taxon>
        <taxon>Eupercaria</taxon>
        <taxon>Perciformes</taxon>
        <taxon>Notothenioidei</taxon>
        <taxon>Channichthyidae</taxon>
        <taxon>Champsocephalus</taxon>
    </lineage>
</organism>
<proteinExistence type="predicted"/>